<evidence type="ECO:0000259" key="3">
    <source>
        <dbReference type="SMART" id="SM01017"/>
    </source>
</evidence>
<accession>A0ABR3HXG8</accession>
<dbReference type="Pfam" id="PF02752">
    <property type="entry name" value="Arrestin_C"/>
    <property type="match status" value="1"/>
</dbReference>
<dbReference type="PANTHER" id="PTHR11188">
    <property type="entry name" value="ARRESTIN DOMAIN CONTAINING PROTEIN"/>
    <property type="match status" value="1"/>
</dbReference>
<comment type="similarity">
    <text evidence="1">Belongs to the arrestin family.</text>
</comment>
<evidence type="ECO:0000256" key="2">
    <source>
        <dbReference type="ARBA" id="ARBA00022606"/>
    </source>
</evidence>
<feature type="domain" description="Arrestin C-terminal-like" evidence="3">
    <location>
        <begin position="181"/>
        <end position="311"/>
    </location>
</feature>
<dbReference type="SUPFAM" id="SSF81296">
    <property type="entry name" value="E set domains"/>
    <property type="match status" value="2"/>
</dbReference>
<organism evidence="4 5">
    <name type="scientific">Loxostege sticticalis</name>
    <name type="common">Beet webworm moth</name>
    <dbReference type="NCBI Taxonomy" id="481309"/>
    <lineage>
        <taxon>Eukaryota</taxon>
        <taxon>Metazoa</taxon>
        <taxon>Ecdysozoa</taxon>
        <taxon>Arthropoda</taxon>
        <taxon>Hexapoda</taxon>
        <taxon>Insecta</taxon>
        <taxon>Pterygota</taxon>
        <taxon>Neoptera</taxon>
        <taxon>Endopterygota</taxon>
        <taxon>Lepidoptera</taxon>
        <taxon>Glossata</taxon>
        <taxon>Ditrysia</taxon>
        <taxon>Pyraloidea</taxon>
        <taxon>Crambidae</taxon>
        <taxon>Pyraustinae</taxon>
        <taxon>Loxostege</taxon>
    </lineage>
</organism>
<evidence type="ECO:0000313" key="4">
    <source>
        <dbReference type="EMBL" id="KAL0881178.1"/>
    </source>
</evidence>
<dbReference type="SMART" id="SM01017">
    <property type="entry name" value="Arrestin_C"/>
    <property type="match status" value="1"/>
</dbReference>
<proteinExistence type="inferred from homology"/>
<dbReference type="EMBL" id="JBEUOH010000012">
    <property type="protein sequence ID" value="KAL0881178.1"/>
    <property type="molecule type" value="Genomic_DNA"/>
</dbReference>
<dbReference type="Gene3D" id="2.60.40.640">
    <property type="match status" value="2"/>
</dbReference>
<keyword evidence="5" id="KW-1185">Reference proteome</keyword>
<evidence type="ECO:0000256" key="1">
    <source>
        <dbReference type="ARBA" id="ARBA00005298"/>
    </source>
</evidence>
<dbReference type="InterPro" id="IPR011021">
    <property type="entry name" value="Arrestin-like_N"/>
</dbReference>
<sequence>MTIECDILLNGGNSDGFYVKGQTVSGVVEFKIRKEQRFNKIIISLKGTGKLRIQQKIKIHQQVRENSYFKYELFENIEEIVQLSTKGTTYAPGVHTLPFNFVVPKDIPPSFAYKEKKRGRRIKCRIKHRIKITFCQFGVITNSTKKFKKEIYIAASVRPRVTTLPLIYGAQKQIIQLFNFQKKLINMKVKIESSILKPGDTIKFSYEVTNDSNVNIITVRVRLMEVYTFKAQGKGKTKVAVKTSDLVLRSQRIRRRSSYREALELKLPKTASSVDFAKIVMRDYYVWITVVLPCPRRNIVLKIPVLVDVTLDETIVNKNNSVFINNFIQDINKYEQSNENKFFNLFKKI</sequence>
<comment type="caution">
    <text evidence="4">The sequence shown here is derived from an EMBL/GenBank/DDBJ whole genome shotgun (WGS) entry which is preliminary data.</text>
</comment>
<dbReference type="InterPro" id="IPR014756">
    <property type="entry name" value="Ig_E-set"/>
</dbReference>
<dbReference type="InterPro" id="IPR050357">
    <property type="entry name" value="Arrestin_domain-protein"/>
</dbReference>
<dbReference type="PANTHER" id="PTHR11188:SF17">
    <property type="entry name" value="FI21816P1"/>
    <property type="match status" value="1"/>
</dbReference>
<dbReference type="InterPro" id="IPR011022">
    <property type="entry name" value="Arrestin_C-like"/>
</dbReference>
<dbReference type="InterPro" id="IPR014752">
    <property type="entry name" value="Arrestin-like_C"/>
</dbReference>
<gene>
    <name evidence="4" type="ORF">ABMA27_002290</name>
</gene>
<keyword evidence="2" id="KW-0716">Sensory transduction</keyword>
<evidence type="ECO:0000313" key="5">
    <source>
        <dbReference type="Proteomes" id="UP001549920"/>
    </source>
</evidence>
<protein>
    <recommendedName>
        <fullName evidence="3">Arrestin C-terminal-like domain-containing protein</fullName>
    </recommendedName>
</protein>
<name>A0ABR3HXG8_LOXSC</name>
<reference evidence="4 5" key="1">
    <citation type="submission" date="2024-06" db="EMBL/GenBank/DDBJ databases">
        <title>A chromosome-level genome assembly of beet webworm, Loxostege sticticalis.</title>
        <authorList>
            <person name="Zhang Y."/>
        </authorList>
    </citation>
    <scope>NUCLEOTIDE SEQUENCE [LARGE SCALE GENOMIC DNA]</scope>
    <source>
        <strain evidence="4">AQ026</strain>
        <tissue evidence="4">Whole body</tissue>
    </source>
</reference>
<dbReference type="Pfam" id="PF00339">
    <property type="entry name" value="Arrestin_N"/>
    <property type="match status" value="1"/>
</dbReference>
<dbReference type="Proteomes" id="UP001549920">
    <property type="component" value="Unassembled WGS sequence"/>
</dbReference>